<dbReference type="InterPro" id="IPR002711">
    <property type="entry name" value="HNH"/>
</dbReference>
<dbReference type="GO" id="GO:0004520">
    <property type="term" value="F:DNA endonuclease activity"/>
    <property type="evidence" value="ECO:0007669"/>
    <property type="project" value="TreeGrafter"/>
</dbReference>
<evidence type="ECO:0000256" key="2">
    <source>
        <dbReference type="ARBA" id="ARBA00022801"/>
    </source>
</evidence>
<evidence type="ECO:0000313" key="5">
    <source>
        <dbReference type="EMBL" id="KAI5067217.1"/>
    </source>
</evidence>
<dbReference type="InterPro" id="IPR027417">
    <property type="entry name" value="P-loop_NTPase"/>
</dbReference>
<keyword evidence="6" id="KW-1185">Reference proteome</keyword>
<feature type="domain" description="Helicase C-terminal" evidence="4">
    <location>
        <begin position="27"/>
        <end position="168"/>
    </location>
</feature>
<dbReference type="GO" id="GO:0003676">
    <property type="term" value="F:nucleic acid binding"/>
    <property type="evidence" value="ECO:0007669"/>
    <property type="project" value="InterPro"/>
</dbReference>
<dbReference type="CDD" id="cd00085">
    <property type="entry name" value="HNHc"/>
    <property type="match status" value="1"/>
</dbReference>
<gene>
    <name evidence="5" type="ORF">GOP47_0017745</name>
</gene>
<evidence type="ECO:0000256" key="1">
    <source>
        <dbReference type="ARBA" id="ARBA00022528"/>
    </source>
</evidence>
<dbReference type="Pfam" id="PF01844">
    <property type="entry name" value="HNH"/>
    <property type="match status" value="1"/>
</dbReference>
<dbReference type="GO" id="GO:0031297">
    <property type="term" value="P:replication fork processing"/>
    <property type="evidence" value="ECO:0007669"/>
    <property type="project" value="TreeGrafter"/>
</dbReference>
<dbReference type="CDD" id="cd18793">
    <property type="entry name" value="SF2_C_SNF"/>
    <property type="match status" value="1"/>
</dbReference>
<evidence type="ECO:0000256" key="3">
    <source>
        <dbReference type="SAM" id="MobiDB-lite"/>
    </source>
</evidence>
<reference evidence="5" key="1">
    <citation type="submission" date="2021-01" db="EMBL/GenBank/DDBJ databases">
        <title>Adiantum capillus-veneris genome.</title>
        <authorList>
            <person name="Fang Y."/>
            <person name="Liao Q."/>
        </authorList>
    </citation>
    <scope>NUCLEOTIDE SEQUENCE</scope>
    <source>
        <strain evidence="5">H3</strain>
        <tissue evidence="5">Leaf</tissue>
    </source>
</reference>
<dbReference type="Gene3D" id="3.40.50.300">
    <property type="entry name" value="P-loop containing nucleotide triphosphate hydrolases"/>
    <property type="match status" value="1"/>
</dbReference>
<keyword evidence="2" id="KW-0378">Hydrolase</keyword>
<sequence length="665" mass="75907">MHKTIIYVRQEKITNLHYNSDDVSRDETDERVPKMLIFGHHLKVLDSLQEMVHKKGLEYVRVDGSTLTTDRQKAVNAFKNEDKVKVALIGMTAGGVGLDFSSAQTVIFAELPKSSSELIQAEDRAHRRGQISAVNVYFFCAKDTSDEMQWQRLSKSLERVSTMTNGSDNAIAGLEVDKVWGNLDKEIMSSQHSSKDKEHRLMKDEQNREEGHFIGMQSKSPAVDEVESKDEALIVSTEVDCKLHGDGEREEVENTDWKGCITTGDEVMLATHNVYDAKQSDSIVHQTFLMFEVSANTGRIHIYTRSGSDGFRPKPLHVNFLPEDIEDLNDPSQSKGRSRNIPDCLRESPANLRCAADFLQQWNSLRPVDQKSLLGRPLQLPLAFELECSKADNGLVKGGSKRRVTPKSEISSNIPEGAVWRKITLKGHSFKDRQIQQAWSSNDEPLCKLCYNLCLTINAKNPEYFEDLFCRKECYQQFRIKTSQAYIRQELFSLEKGVCTICKLDCHALVEKIRPLPHEQRRQHILRKAPQFKDNHRLLEKLVSDAKEGNAWHADHIVAVHQGGGECTLRNMRTLCVVCHAKVTIEQNRKRRKSFNRAKDQFQATIEKFIEKWCEKRMQATTPQDADVKQQFEDESSEDEGDSDILNIEITGSMYSRKEDTKKES</sequence>
<organism evidence="5 6">
    <name type="scientific">Adiantum capillus-veneris</name>
    <name type="common">Maidenhair fern</name>
    <dbReference type="NCBI Taxonomy" id="13818"/>
    <lineage>
        <taxon>Eukaryota</taxon>
        <taxon>Viridiplantae</taxon>
        <taxon>Streptophyta</taxon>
        <taxon>Embryophyta</taxon>
        <taxon>Tracheophyta</taxon>
        <taxon>Polypodiopsida</taxon>
        <taxon>Polypodiidae</taxon>
        <taxon>Polypodiales</taxon>
        <taxon>Pteridineae</taxon>
        <taxon>Pteridaceae</taxon>
        <taxon>Vittarioideae</taxon>
        <taxon>Adiantum</taxon>
    </lineage>
</organism>
<feature type="region of interest" description="Disordered" evidence="3">
    <location>
        <begin position="620"/>
        <end position="665"/>
    </location>
</feature>
<dbReference type="GO" id="GO:0043596">
    <property type="term" value="C:nuclear replication fork"/>
    <property type="evidence" value="ECO:0007669"/>
    <property type="project" value="TreeGrafter"/>
</dbReference>
<proteinExistence type="predicted"/>
<dbReference type="PANTHER" id="PTHR45766">
    <property type="entry name" value="DNA ANNEALING HELICASE AND ENDONUCLEASE ZRANB3 FAMILY MEMBER"/>
    <property type="match status" value="1"/>
</dbReference>
<evidence type="ECO:0000313" key="6">
    <source>
        <dbReference type="Proteomes" id="UP000886520"/>
    </source>
</evidence>
<comment type="caution">
    <text evidence="5">The sequence shown here is derived from an EMBL/GenBank/DDBJ whole genome shotgun (WGS) entry which is preliminary data.</text>
</comment>
<dbReference type="AlphaFoldDB" id="A0A9D4UGE0"/>
<dbReference type="Proteomes" id="UP000886520">
    <property type="component" value="Chromosome 17"/>
</dbReference>
<evidence type="ECO:0000259" key="4">
    <source>
        <dbReference type="PROSITE" id="PS51194"/>
    </source>
</evidence>
<feature type="compositionally biased region" description="Basic and acidic residues" evidence="3">
    <location>
        <begin position="656"/>
        <end position="665"/>
    </location>
</feature>
<name>A0A9D4UGE0_ADICA</name>
<dbReference type="GO" id="GO:0006281">
    <property type="term" value="P:DNA repair"/>
    <property type="evidence" value="ECO:0007669"/>
    <property type="project" value="TreeGrafter"/>
</dbReference>
<dbReference type="Pfam" id="PF00271">
    <property type="entry name" value="Helicase_C"/>
    <property type="match status" value="1"/>
</dbReference>
<accession>A0A9D4UGE0</accession>
<protein>
    <recommendedName>
        <fullName evidence="4">Helicase C-terminal domain-containing protein</fullName>
    </recommendedName>
</protein>
<dbReference type="GO" id="GO:0016787">
    <property type="term" value="F:hydrolase activity"/>
    <property type="evidence" value="ECO:0007669"/>
    <property type="project" value="UniProtKB-KW"/>
</dbReference>
<feature type="compositionally biased region" description="Acidic residues" evidence="3">
    <location>
        <begin position="633"/>
        <end position="643"/>
    </location>
</feature>
<dbReference type="InterPro" id="IPR001650">
    <property type="entry name" value="Helicase_C-like"/>
</dbReference>
<dbReference type="PANTHER" id="PTHR45766:SF5">
    <property type="entry name" value="SNF2 DOMAIN-CONTAINING PROTEIN _ HELICASE DOMAIN-CONTAINING PROTEIN _ HNH ENDONUCLEASE DOMAIN-CONTAINING PROTEIN"/>
    <property type="match status" value="1"/>
</dbReference>
<keyword evidence="1" id="KW-0150">Chloroplast</keyword>
<dbReference type="PROSITE" id="PS51194">
    <property type="entry name" value="HELICASE_CTER"/>
    <property type="match status" value="1"/>
</dbReference>
<dbReference type="SUPFAM" id="SSF52540">
    <property type="entry name" value="P-loop containing nucleoside triphosphate hydrolases"/>
    <property type="match status" value="1"/>
</dbReference>
<keyword evidence="1" id="KW-0934">Plastid</keyword>
<dbReference type="InterPro" id="IPR003615">
    <property type="entry name" value="HNH_nuc"/>
</dbReference>
<dbReference type="SMART" id="SM00490">
    <property type="entry name" value="HELICc"/>
    <property type="match status" value="1"/>
</dbReference>
<dbReference type="EMBL" id="JABFUD020000017">
    <property type="protein sequence ID" value="KAI5067217.1"/>
    <property type="molecule type" value="Genomic_DNA"/>
</dbReference>
<dbReference type="InterPro" id="IPR049730">
    <property type="entry name" value="SNF2/RAD54-like_C"/>
</dbReference>
<dbReference type="Gene3D" id="1.10.30.50">
    <property type="match status" value="1"/>
</dbReference>
<dbReference type="GO" id="GO:0008270">
    <property type="term" value="F:zinc ion binding"/>
    <property type="evidence" value="ECO:0007669"/>
    <property type="project" value="InterPro"/>
</dbReference>
<dbReference type="OrthoDB" id="2801544at2759"/>
<feature type="region of interest" description="Disordered" evidence="3">
    <location>
        <begin position="323"/>
        <end position="343"/>
    </location>
</feature>